<dbReference type="Gene3D" id="1.20.810.10">
    <property type="entry name" value="Cytochrome Bc1 Complex, Chain C"/>
    <property type="match status" value="1"/>
</dbReference>
<dbReference type="InterPro" id="IPR050415">
    <property type="entry name" value="MRET"/>
</dbReference>
<dbReference type="PRINTS" id="PR00410">
    <property type="entry name" value="PHEHYDRXLASE"/>
</dbReference>
<dbReference type="InterPro" id="IPR027387">
    <property type="entry name" value="Cytb/b6-like_sf"/>
</dbReference>
<dbReference type="SUPFAM" id="SSF63380">
    <property type="entry name" value="Riboflavin synthase domain-like"/>
    <property type="match status" value="1"/>
</dbReference>
<sequence>MVKLLQATLRWCFMRVENVFNLAFGDKLNPFYHLGTISFWQFWLLVGTGFYLYIFADTGVHDAFESVEAITHDQWWAGGIMRSIHRYATDGMILTMFLHLIRHFAYDRYRGFRAFSWITGVVLLVLVYVAGINGFMLVWDKLAQFVVVAVAEWFDVLPMFNGTVIRNFLYEGSVNSRLFTLLAFIHLGAPLIVVFIMWVHVQRVPRAHINPPIPIRYAVTLMFIALSLIKPVLSQGGEADFSVVPTNIGFDWFELGVLALVYEMDPLKLWYLVVGAGIVFVLVPWLPPKRHGAAKAEAAITFHPANRAVKQRFDETILDAGLRQDINLPYECRNGGCGVCKCTVLAGKVDPGLYQPNALSAEELAQGKVLACCATALEDVEIEYDASAVRTNIKEYTASVVELTRLTHDVMRVTLKLPGSERIQFKAGQYINIILDDGQRRAFSFANPPHYGDIIELQIRLMPGGRFTTHVFEGMKVGDAVRFEGPIGDFTLRESDRPIVFVAGATGFAPVKSMVEDAFRRGIKRPIHLYWGVRQLKDLYLPELPQQWAKEHANFHFVPVISEPAPEDHWTGRTGMVHEAILADFPELKGHEIYACGSVRMVEAIFPFLKAHGAEDGQCFSDAFTLSARSMALQPQAK</sequence>
<dbReference type="GO" id="GO:0051537">
    <property type="term" value="F:2 iron, 2 sulfur cluster binding"/>
    <property type="evidence" value="ECO:0007669"/>
    <property type="project" value="UniProtKB-KW"/>
</dbReference>
<dbReference type="Pfam" id="PF00175">
    <property type="entry name" value="NAD_binding_1"/>
    <property type="match status" value="1"/>
</dbReference>
<dbReference type="InterPro" id="IPR039261">
    <property type="entry name" value="FNR_nucleotide-bd"/>
</dbReference>
<comment type="cofactor">
    <cofactor evidence="1">
        <name>FAD</name>
        <dbReference type="ChEBI" id="CHEBI:57692"/>
    </cofactor>
</comment>
<dbReference type="EMBL" id="CP064781">
    <property type="protein sequence ID" value="QRJ63590.1"/>
    <property type="molecule type" value="Genomic_DNA"/>
</dbReference>
<keyword evidence="4" id="KW-0472">Membrane</keyword>
<dbReference type="GO" id="GO:0016020">
    <property type="term" value="C:membrane"/>
    <property type="evidence" value="ECO:0007669"/>
    <property type="project" value="InterPro"/>
</dbReference>
<dbReference type="SUPFAM" id="SSF52343">
    <property type="entry name" value="Ferredoxin reductase-like, C-terminal NADP-linked domain"/>
    <property type="match status" value="1"/>
</dbReference>
<evidence type="ECO:0000256" key="1">
    <source>
        <dbReference type="ARBA" id="ARBA00001974"/>
    </source>
</evidence>
<evidence type="ECO:0000256" key="3">
    <source>
        <dbReference type="ARBA" id="ARBA00022714"/>
    </source>
</evidence>
<dbReference type="InterPro" id="IPR016174">
    <property type="entry name" value="Di-haem_cyt_TM"/>
</dbReference>
<dbReference type="InterPro" id="IPR036010">
    <property type="entry name" value="2Fe-2S_ferredoxin-like_sf"/>
</dbReference>
<dbReference type="GO" id="GO:0016491">
    <property type="term" value="F:oxidoreductase activity"/>
    <property type="evidence" value="ECO:0007669"/>
    <property type="project" value="InterPro"/>
</dbReference>
<proteinExistence type="predicted"/>
<dbReference type="AlphaFoldDB" id="A0A974PZ22"/>
<evidence type="ECO:0000259" key="6">
    <source>
        <dbReference type="PROSITE" id="PS51085"/>
    </source>
</evidence>
<protein>
    <submittedName>
        <fullName evidence="8">2Fe-2S iron-sulfur cluster binding domain-containing protein</fullName>
    </submittedName>
</protein>
<feature type="domain" description="2Fe-2S ferredoxin-type" evidence="6">
    <location>
        <begin position="298"/>
        <end position="388"/>
    </location>
</feature>
<dbReference type="InterPro" id="IPR012675">
    <property type="entry name" value="Beta-grasp_dom_sf"/>
</dbReference>
<dbReference type="InterPro" id="IPR017927">
    <property type="entry name" value="FAD-bd_FR_type"/>
</dbReference>
<accession>A0A974PZ22</accession>
<keyword evidence="9" id="KW-1185">Reference proteome</keyword>
<dbReference type="PANTHER" id="PTHR47354">
    <property type="entry name" value="NADH OXIDOREDUCTASE HCR"/>
    <property type="match status" value="1"/>
</dbReference>
<feature type="transmembrane region" description="Helical" evidence="4">
    <location>
        <begin position="213"/>
        <end position="229"/>
    </location>
</feature>
<keyword evidence="3" id="KW-0408">Iron</keyword>
<dbReference type="PROSITE" id="PS51085">
    <property type="entry name" value="2FE2S_FER_2"/>
    <property type="match status" value="1"/>
</dbReference>
<dbReference type="CDD" id="cd06189">
    <property type="entry name" value="flavin_oxioreductase"/>
    <property type="match status" value="1"/>
</dbReference>
<dbReference type="SUPFAM" id="SSF81342">
    <property type="entry name" value="Transmembrane di-heme cytochromes"/>
    <property type="match status" value="1"/>
</dbReference>
<keyword evidence="3" id="KW-0411">Iron-sulfur</keyword>
<dbReference type="PROSITE" id="PS51002">
    <property type="entry name" value="CYTB_NTER"/>
    <property type="match status" value="1"/>
</dbReference>
<dbReference type="InterPro" id="IPR001041">
    <property type="entry name" value="2Fe-2S_ferredoxin-type"/>
</dbReference>
<dbReference type="InterPro" id="IPR001433">
    <property type="entry name" value="OxRdtase_FAD/NAD-bd"/>
</dbReference>
<dbReference type="Proteomes" id="UP000663444">
    <property type="component" value="Chromosome"/>
</dbReference>
<dbReference type="Gene3D" id="2.40.30.10">
    <property type="entry name" value="Translation factors"/>
    <property type="match status" value="1"/>
</dbReference>
<dbReference type="Pfam" id="PF00111">
    <property type="entry name" value="Fer2"/>
    <property type="match status" value="1"/>
</dbReference>
<evidence type="ECO:0000256" key="4">
    <source>
        <dbReference type="SAM" id="Phobius"/>
    </source>
</evidence>
<dbReference type="KEGG" id="ares:IWH25_17920"/>
<feature type="transmembrane region" description="Helical" evidence="4">
    <location>
        <begin position="181"/>
        <end position="201"/>
    </location>
</feature>
<name>A0A974PZ22_9RHOO</name>
<dbReference type="PROSITE" id="PS00197">
    <property type="entry name" value="2FE2S_FER_1"/>
    <property type="match status" value="1"/>
</dbReference>
<gene>
    <name evidence="8" type="ORF">IWH25_17920</name>
</gene>
<evidence type="ECO:0000259" key="5">
    <source>
        <dbReference type="PROSITE" id="PS51002"/>
    </source>
</evidence>
<feature type="transmembrane region" description="Helical" evidence="4">
    <location>
        <begin position="268"/>
        <end position="286"/>
    </location>
</feature>
<feature type="transmembrane region" description="Helical" evidence="4">
    <location>
        <begin position="37"/>
        <end position="56"/>
    </location>
</feature>
<dbReference type="Gene3D" id="3.10.20.30">
    <property type="match status" value="1"/>
</dbReference>
<dbReference type="GO" id="GO:0009055">
    <property type="term" value="F:electron transfer activity"/>
    <property type="evidence" value="ECO:0007669"/>
    <property type="project" value="InterPro"/>
</dbReference>
<evidence type="ECO:0000256" key="2">
    <source>
        <dbReference type="ARBA" id="ARBA00011649"/>
    </source>
</evidence>
<feature type="domain" description="FAD-binding FR-type" evidence="7">
    <location>
        <begin position="393"/>
        <end position="493"/>
    </location>
</feature>
<dbReference type="Gene3D" id="3.40.50.80">
    <property type="entry name" value="Nucleotide-binding domain of ferredoxin-NADP reductase (FNR) module"/>
    <property type="match status" value="1"/>
</dbReference>
<dbReference type="GO" id="GO:0022904">
    <property type="term" value="P:respiratory electron transport chain"/>
    <property type="evidence" value="ECO:0007669"/>
    <property type="project" value="InterPro"/>
</dbReference>
<dbReference type="CDD" id="cd00207">
    <property type="entry name" value="fer2"/>
    <property type="match status" value="1"/>
</dbReference>
<organism evidence="8 9">
    <name type="scientific">Azospira restricta</name>
    <dbReference type="NCBI Taxonomy" id="404405"/>
    <lineage>
        <taxon>Bacteria</taxon>
        <taxon>Pseudomonadati</taxon>
        <taxon>Pseudomonadota</taxon>
        <taxon>Betaproteobacteria</taxon>
        <taxon>Rhodocyclales</taxon>
        <taxon>Rhodocyclaceae</taxon>
        <taxon>Azospira</taxon>
    </lineage>
</organism>
<dbReference type="PANTHER" id="PTHR47354:SF5">
    <property type="entry name" value="PROTEIN RFBI"/>
    <property type="match status" value="1"/>
</dbReference>
<evidence type="ECO:0000259" key="7">
    <source>
        <dbReference type="PROSITE" id="PS51384"/>
    </source>
</evidence>
<keyword evidence="4" id="KW-0812">Transmembrane</keyword>
<dbReference type="InterPro" id="IPR017938">
    <property type="entry name" value="Riboflavin_synthase-like_b-brl"/>
</dbReference>
<feature type="transmembrane region" description="Helical" evidence="4">
    <location>
        <begin position="145"/>
        <end position="169"/>
    </location>
</feature>
<dbReference type="Pfam" id="PF00970">
    <property type="entry name" value="FAD_binding_6"/>
    <property type="match status" value="1"/>
</dbReference>
<feature type="transmembrane region" description="Helical" evidence="4">
    <location>
        <begin position="114"/>
        <end position="139"/>
    </location>
</feature>
<evidence type="ECO:0000313" key="9">
    <source>
        <dbReference type="Proteomes" id="UP000663444"/>
    </source>
</evidence>
<dbReference type="Pfam" id="PF00033">
    <property type="entry name" value="Cytochrome_B"/>
    <property type="match status" value="1"/>
</dbReference>
<keyword evidence="3" id="KW-0479">Metal-binding</keyword>
<feature type="domain" description="Cytochrome b/b6 N-terminal region profile" evidence="5">
    <location>
        <begin position="1"/>
        <end position="213"/>
    </location>
</feature>
<keyword evidence="4" id="KW-1133">Transmembrane helix</keyword>
<dbReference type="InterPro" id="IPR008333">
    <property type="entry name" value="Cbr1-like_FAD-bd_dom"/>
</dbReference>
<dbReference type="SUPFAM" id="SSF54292">
    <property type="entry name" value="2Fe-2S ferredoxin-like"/>
    <property type="match status" value="1"/>
</dbReference>
<keyword evidence="3" id="KW-0001">2Fe-2S</keyword>
<comment type="subunit">
    <text evidence="2">The main subunits of complex b-c1 are: cytochrome b, cytochrome c1 and the Rieske protein.</text>
</comment>
<dbReference type="InterPro" id="IPR005797">
    <property type="entry name" value="Cyt_b/b6_N"/>
</dbReference>
<dbReference type="InterPro" id="IPR006058">
    <property type="entry name" value="2Fe2S_fd_BS"/>
</dbReference>
<evidence type="ECO:0000313" key="8">
    <source>
        <dbReference type="EMBL" id="QRJ63590.1"/>
    </source>
</evidence>
<dbReference type="PROSITE" id="PS51384">
    <property type="entry name" value="FAD_FR"/>
    <property type="match status" value="1"/>
</dbReference>
<reference evidence="8" key="1">
    <citation type="submission" date="2020-11" db="EMBL/GenBank/DDBJ databases">
        <title>Azospira restricta DSM 18626 genome sequence.</title>
        <authorList>
            <person name="Moe W.M."/>
        </authorList>
    </citation>
    <scope>NUCLEOTIDE SEQUENCE</scope>
    <source>
        <strain evidence="8">DSM 18626</strain>
    </source>
</reference>